<dbReference type="Pfam" id="PF00305">
    <property type="entry name" value="Lipoxygenase"/>
    <property type="match status" value="1"/>
</dbReference>
<dbReference type="SUPFAM" id="SSF48484">
    <property type="entry name" value="Lipoxigenase"/>
    <property type="match status" value="1"/>
</dbReference>
<evidence type="ECO:0000256" key="4">
    <source>
        <dbReference type="ARBA" id="ARBA00022490"/>
    </source>
</evidence>
<accession>A0A3P9IVP7</accession>
<evidence type="ECO:0000256" key="6">
    <source>
        <dbReference type="ARBA" id="ARBA00022964"/>
    </source>
</evidence>
<evidence type="ECO:0000256" key="11">
    <source>
        <dbReference type="RuleBase" id="RU003974"/>
    </source>
</evidence>
<evidence type="ECO:0000256" key="7">
    <source>
        <dbReference type="ARBA" id="ARBA00023002"/>
    </source>
</evidence>
<evidence type="ECO:0000256" key="3">
    <source>
        <dbReference type="ARBA" id="ARBA00009419"/>
    </source>
</evidence>
<reference key="1">
    <citation type="journal article" date="2007" name="Nature">
        <title>The medaka draft genome and insights into vertebrate genome evolution.</title>
        <authorList>
            <person name="Kasahara M."/>
            <person name="Naruse K."/>
            <person name="Sasaki S."/>
            <person name="Nakatani Y."/>
            <person name="Qu W."/>
            <person name="Ahsan B."/>
            <person name="Yamada T."/>
            <person name="Nagayasu Y."/>
            <person name="Doi K."/>
            <person name="Kasai Y."/>
            <person name="Jindo T."/>
            <person name="Kobayashi D."/>
            <person name="Shimada A."/>
            <person name="Toyoda A."/>
            <person name="Kuroki Y."/>
            <person name="Fujiyama A."/>
            <person name="Sasaki T."/>
            <person name="Shimizu A."/>
            <person name="Asakawa S."/>
            <person name="Shimizu N."/>
            <person name="Hashimoto S."/>
            <person name="Yang J."/>
            <person name="Lee Y."/>
            <person name="Matsushima K."/>
            <person name="Sugano S."/>
            <person name="Sakaizumi M."/>
            <person name="Narita T."/>
            <person name="Ohishi K."/>
            <person name="Haga S."/>
            <person name="Ohta F."/>
            <person name="Nomoto H."/>
            <person name="Nogata K."/>
            <person name="Morishita T."/>
            <person name="Endo T."/>
            <person name="Shin-I T."/>
            <person name="Takeda H."/>
            <person name="Morishita S."/>
            <person name="Kohara Y."/>
        </authorList>
    </citation>
    <scope>NUCLEOTIDE SEQUENCE [LARGE SCALE GENOMIC DNA]</scope>
    <source>
        <strain>Hd-rR</strain>
    </source>
</reference>
<keyword evidence="8 10" id="KW-0408">Iron</keyword>
<dbReference type="GO" id="GO:0034440">
    <property type="term" value="P:lipid oxidation"/>
    <property type="evidence" value="ECO:0007669"/>
    <property type="project" value="InterPro"/>
</dbReference>
<keyword evidence="9" id="KW-0443">Lipid metabolism</keyword>
<reference evidence="13" key="3">
    <citation type="submission" date="2025-08" db="UniProtKB">
        <authorList>
            <consortium name="Ensembl"/>
        </authorList>
    </citation>
    <scope>IDENTIFICATION</scope>
    <source>
        <strain evidence="13">HSOK</strain>
    </source>
</reference>
<dbReference type="FunFam" id="1.20.245.10:FF:000001">
    <property type="entry name" value="Arachidonate 5-lipoxygenase a"/>
    <property type="match status" value="1"/>
</dbReference>
<dbReference type="GO" id="GO:0005737">
    <property type="term" value="C:cytoplasm"/>
    <property type="evidence" value="ECO:0007669"/>
    <property type="project" value="UniProtKB-SubCell"/>
</dbReference>
<dbReference type="InterPro" id="IPR036226">
    <property type="entry name" value="LipOase_C_sf"/>
</dbReference>
<keyword evidence="7 11" id="KW-0560">Oxidoreductase</keyword>
<dbReference type="PROSITE" id="PS00711">
    <property type="entry name" value="LIPOXYGENASE_1"/>
    <property type="match status" value="1"/>
</dbReference>
<organism evidence="13 14">
    <name type="scientific">Oryzias latipes</name>
    <name type="common">Japanese rice fish</name>
    <name type="synonym">Japanese killifish</name>
    <dbReference type="NCBI Taxonomy" id="8090"/>
    <lineage>
        <taxon>Eukaryota</taxon>
        <taxon>Metazoa</taxon>
        <taxon>Chordata</taxon>
        <taxon>Craniata</taxon>
        <taxon>Vertebrata</taxon>
        <taxon>Euteleostomi</taxon>
        <taxon>Actinopterygii</taxon>
        <taxon>Neopterygii</taxon>
        <taxon>Teleostei</taxon>
        <taxon>Neoteleostei</taxon>
        <taxon>Acanthomorphata</taxon>
        <taxon>Ovalentaria</taxon>
        <taxon>Atherinomorphae</taxon>
        <taxon>Beloniformes</taxon>
        <taxon>Adrianichthyidae</taxon>
        <taxon>Oryziinae</taxon>
        <taxon>Oryzias</taxon>
    </lineage>
</organism>
<evidence type="ECO:0000256" key="1">
    <source>
        <dbReference type="ARBA" id="ARBA00004496"/>
    </source>
</evidence>
<dbReference type="PANTHER" id="PTHR11771">
    <property type="entry name" value="LIPOXYGENASE"/>
    <property type="match status" value="1"/>
</dbReference>
<dbReference type="InterPro" id="IPR020833">
    <property type="entry name" value="LipOase_Fe_BS"/>
</dbReference>
<dbReference type="Gene3D" id="3.10.450.60">
    <property type="match status" value="1"/>
</dbReference>
<evidence type="ECO:0000256" key="9">
    <source>
        <dbReference type="ARBA" id="ARBA00023098"/>
    </source>
</evidence>
<evidence type="ECO:0000256" key="8">
    <source>
        <dbReference type="ARBA" id="ARBA00023004"/>
    </source>
</evidence>
<reference evidence="13" key="4">
    <citation type="submission" date="2025-09" db="UniProtKB">
        <authorList>
            <consortium name="Ensembl"/>
        </authorList>
    </citation>
    <scope>IDENTIFICATION</scope>
    <source>
        <strain evidence="13">HSOK</strain>
    </source>
</reference>
<dbReference type="AlphaFoldDB" id="A0A3P9IVP7"/>
<feature type="binding site" evidence="10">
    <location>
        <position position="198"/>
    </location>
    <ligand>
        <name>Fe cation</name>
        <dbReference type="ChEBI" id="CHEBI:24875"/>
        <note>catalytic</note>
    </ligand>
</feature>
<dbReference type="GO" id="GO:0016702">
    <property type="term" value="F:oxidoreductase activity, acting on single donors with incorporation of molecular oxygen, incorporation of two atoms of oxygen"/>
    <property type="evidence" value="ECO:0007669"/>
    <property type="project" value="InterPro"/>
</dbReference>
<dbReference type="GO" id="GO:0005506">
    <property type="term" value="F:iron ion binding"/>
    <property type="evidence" value="ECO:0007669"/>
    <property type="project" value="InterPro"/>
</dbReference>
<evidence type="ECO:0000256" key="10">
    <source>
        <dbReference type="PIRSR" id="PIRSR601885-1"/>
    </source>
</evidence>
<comment type="cofactor">
    <cofactor evidence="10">
        <name>Fe cation</name>
        <dbReference type="ChEBI" id="CHEBI:24875"/>
    </cofactor>
    <text evidence="10">Binds 1 Fe cation per subunit.</text>
</comment>
<keyword evidence="5 10" id="KW-0479">Metal-binding</keyword>
<dbReference type="Gene3D" id="1.20.245.10">
    <property type="entry name" value="Lipoxygenase-1, Domain 5"/>
    <property type="match status" value="1"/>
</dbReference>
<dbReference type="InterPro" id="IPR001885">
    <property type="entry name" value="LipOase_mml"/>
</dbReference>
<evidence type="ECO:0000313" key="13">
    <source>
        <dbReference type="Ensembl" id="ENSORLP00015024024.1"/>
    </source>
</evidence>
<keyword evidence="6 11" id="KW-0223">Dioxygenase</keyword>
<sequence>VFSWKEYKPEIPHCLKADSLPVDEVFQSLDFYWNSLGLSLSSTPLKSLWLLFTEYVMQNWKEDSFFGSQFLNGLNPMMIRRIQSLPEKFPVENHMVFPDGDDTLESEMEKGHIFLCDYSILDGVETNTINGKQQYLTAPLVLLHKNHKDEMMPIAIQLKQKPGEDNPIFLPSDSEWDWLLAKLYVRSADFNLHELNYHLLRTHLLAEVFAVALKRNLPRVHPVYKILIRHTRYTLQINVLARQSLISKNGFTASGGNGTDTILQRSLSNLTYTSLCIPDDIKERGLEDVKNFHYRDDGLKLWDIMHSFVKETLSDYYKKDSDVEDDKELQEWIQEIFEHGFLGKTGTGIPQKFKTKEELFKFVTMVMFTCSAQHAAVNSGQIDIYGWLPNGPSTMQEPPPTKKKTANEATIMKTLPGYYTADCILATLQLLSKQIFLPDFKREYFTEKIPCENIRIFQEKLNKLSEEIQERNKGLDLPYTYLDPKQVENSVSI</sequence>
<dbReference type="InterPro" id="IPR013819">
    <property type="entry name" value="LipOase_C"/>
</dbReference>
<feature type="binding site" evidence="10">
    <location>
        <position position="374"/>
    </location>
    <ligand>
        <name>Fe cation</name>
        <dbReference type="ChEBI" id="CHEBI:24875"/>
        <note>catalytic</note>
    </ligand>
</feature>
<dbReference type="Ensembl" id="ENSORLT00015009003.1">
    <property type="protein sequence ID" value="ENSORLP00015024024.1"/>
    <property type="gene ID" value="ENSORLG00015004401.1"/>
</dbReference>
<comment type="similarity">
    <text evidence="3 11">Belongs to the lipoxygenase family.</text>
</comment>
<dbReference type="Proteomes" id="UP000265200">
    <property type="component" value="Chromosome 9"/>
</dbReference>
<feature type="binding site" evidence="10">
    <location>
        <position position="203"/>
    </location>
    <ligand>
        <name>Fe cation</name>
        <dbReference type="ChEBI" id="CHEBI:24875"/>
        <note>catalytic</note>
    </ligand>
</feature>
<dbReference type="PROSITE" id="PS51393">
    <property type="entry name" value="LIPOXYGENASE_3"/>
    <property type="match status" value="1"/>
</dbReference>
<dbReference type="InterPro" id="IPR000907">
    <property type="entry name" value="LipOase"/>
</dbReference>
<name>A0A3P9IVP7_ORYLA</name>
<keyword evidence="4" id="KW-0963">Cytoplasm</keyword>
<evidence type="ECO:0000256" key="5">
    <source>
        <dbReference type="ARBA" id="ARBA00022723"/>
    </source>
</evidence>
<dbReference type="PRINTS" id="PR00467">
    <property type="entry name" value="MAMLPOXGNASE"/>
</dbReference>
<feature type="domain" description="Lipoxygenase" evidence="12">
    <location>
        <begin position="1"/>
        <end position="493"/>
    </location>
</feature>
<dbReference type="PRINTS" id="PR00087">
    <property type="entry name" value="LIPOXYGENASE"/>
</dbReference>
<evidence type="ECO:0000256" key="2">
    <source>
        <dbReference type="ARBA" id="ARBA00005189"/>
    </source>
</evidence>
<protein>
    <recommendedName>
        <fullName evidence="12">Lipoxygenase domain-containing protein</fullName>
    </recommendedName>
</protein>
<comment type="pathway">
    <text evidence="2">Lipid metabolism.</text>
</comment>
<reference evidence="13 14" key="2">
    <citation type="submission" date="2017-04" db="EMBL/GenBank/DDBJ databases">
        <title>CpG methylation of centromeres and impact of large insertions on vertebrate speciation.</title>
        <authorList>
            <person name="Ichikawa K."/>
            <person name="Yoshimura J."/>
            <person name="Morishita S."/>
        </authorList>
    </citation>
    <scope>NUCLEOTIDE SEQUENCE</scope>
    <source>
        <strain evidence="13 14">HSOK</strain>
    </source>
</reference>
<comment type="subcellular location">
    <subcellularLocation>
        <location evidence="1">Cytoplasm</location>
    </subcellularLocation>
</comment>
<proteinExistence type="inferred from homology"/>
<feature type="binding site" evidence="10">
    <location>
        <position position="493"/>
    </location>
    <ligand>
        <name>Fe cation</name>
        <dbReference type="ChEBI" id="CHEBI:24875"/>
        <note>catalytic</note>
    </ligand>
</feature>
<evidence type="ECO:0000313" key="14">
    <source>
        <dbReference type="Proteomes" id="UP000265200"/>
    </source>
</evidence>
<evidence type="ECO:0000259" key="12">
    <source>
        <dbReference type="PROSITE" id="PS51393"/>
    </source>
</evidence>